<comment type="caution">
    <text evidence="1">The sequence shown here is derived from an EMBL/GenBank/DDBJ whole genome shotgun (WGS) entry which is preliminary data.</text>
</comment>
<accession>A0ABW4NCK2</accession>
<keyword evidence="2" id="KW-1185">Reference proteome</keyword>
<dbReference type="RefSeq" id="WP_380939812.1">
    <property type="nucleotide sequence ID" value="NZ_JBHUFC010000003.1"/>
</dbReference>
<proteinExistence type="predicted"/>
<dbReference type="PIRSF" id="PIRSF032025">
    <property type="entry name" value="UCP032025"/>
    <property type="match status" value="1"/>
</dbReference>
<evidence type="ECO:0000313" key="1">
    <source>
        <dbReference type="EMBL" id="MFD1787433.1"/>
    </source>
</evidence>
<name>A0ABW4NCK2_9SPHN</name>
<sequence length="135" mass="14533">MPLHLTKVAFGHDSLPSLEERARLRAAEGTGLLLTTRYLPKRHEEIVGQGSLYWIIKHQLVARSPIVGFGEADGGRIAILLGTELIPVQPRGKRAHQGWRYLEDADAPADLGGGVEGLAVMPAALIGKLSDLALI</sequence>
<dbReference type="Pfam" id="PF07370">
    <property type="entry name" value="DUF1489"/>
    <property type="match status" value="1"/>
</dbReference>
<reference evidence="2" key="1">
    <citation type="journal article" date="2019" name="Int. J. Syst. Evol. Microbiol.">
        <title>The Global Catalogue of Microorganisms (GCM) 10K type strain sequencing project: providing services to taxonomists for standard genome sequencing and annotation.</title>
        <authorList>
            <consortium name="The Broad Institute Genomics Platform"/>
            <consortium name="The Broad Institute Genome Sequencing Center for Infectious Disease"/>
            <person name="Wu L."/>
            <person name="Ma J."/>
        </authorList>
    </citation>
    <scope>NUCLEOTIDE SEQUENCE [LARGE SCALE GENOMIC DNA]</scope>
    <source>
        <strain evidence="2">Q85</strain>
    </source>
</reference>
<gene>
    <name evidence="1" type="ORF">ACFSC3_07600</name>
</gene>
<organism evidence="1 2">
    <name type="scientific">Sphingomonas floccifaciens</name>
    <dbReference type="NCBI Taxonomy" id="1844115"/>
    <lineage>
        <taxon>Bacteria</taxon>
        <taxon>Pseudomonadati</taxon>
        <taxon>Pseudomonadota</taxon>
        <taxon>Alphaproteobacteria</taxon>
        <taxon>Sphingomonadales</taxon>
        <taxon>Sphingomonadaceae</taxon>
        <taxon>Sphingomonas</taxon>
    </lineage>
</organism>
<dbReference type="InterPro" id="IPR008320">
    <property type="entry name" value="UCP032025"/>
</dbReference>
<dbReference type="Proteomes" id="UP001597283">
    <property type="component" value="Unassembled WGS sequence"/>
</dbReference>
<evidence type="ECO:0000313" key="2">
    <source>
        <dbReference type="Proteomes" id="UP001597283"/>
    </source>
</evidence>
<protein>
    <submittedName>
        <fullName evidence="1">DUF1489 family protein</fullName>
    </submittedName>
</protein>
<dbReference type="EMBL" id="JBHUFC010000003">
    <property type="protein sequence ID" value="MFD1787433.1"/>
    <property type="molecule type" value="Genomic_DNA"/>
</dbReference>